<evidence type="ECO:0000256" key="4">
    <source>
        <dbReference type="ARBA" id="ARBA00023157"/>
    </source>
</evidence>
<name>A0A6A6W0I7_9PEZI</name>
<dbReference type="Pfam" id="PF03443">
    <property type="entry name" value="AA9"/>
    <property type="match status" value="1"/>
</dbReference>
<evidence type="ECO:0000256" key="3">
    <source>
        <dbReference type="ARBA" id="ARBA00022525"/>
    </source>
</evidence>
<evidence type="ECO:0000259" key="6">
    <source>
        <dbReference type="Pfam" id="PF03443"/>
    </source>
</evidence>
<comment type="cofactor">
    <cofactor evidence="1">
        <name>Cu(2+)</name>
        <dbReference type="ChEBI" id="CHEBI:29036"/>
    </cofactor>
</comment>
<gene>
    <name evidence="7" type="ORF">EJ05DRAFT_513096</name>
</gene>
<feature type="chain" id="PRO_5025414444" description="Auxiliary Activity family 9 catalytic domain-containing protein" evidence="5">
    <location>
        <begin position="20"/>
        <end position="442"/>
    </location>
</feature>
<evidence type="ECO:0000313" key="8">
    <source>
        <dbReference type="Proteomes" id="UP000799437"/>
    </source>
</evidence>
<sequence length="442" mass="45616">MFVLQVSALIGALATSVAAHGRVIEVVADGVWYQGYDPSFQYQPSPPTVIGWTAPETQDNGFVAPDAYANPDIICHKGATPGGASAKVAAGGTVSLFWSVWPESHHGPVIDYLANCEGNCSAVDKTSLNFFKISQGGVVDGSTAPGTWASDELIANNNTWEVTIPTDIAPGNYVLRHEIIALHSAGQDNGAQNYPQCINLQVTGTGANNPAGVAGTALYKSTDPGILFNLYSAPIEYTIPGPALISGEISGAQPSGGTLSVAPTLSPTPVDPSQLPSSAFTSSPVVVPSSGPSSIKSEVVPTSAFEPITQASPSSIITVTSYIDVSDCAAPTAAPASSSDELLAPSPVAITAAVAADTTPTSSVVLPTALVSQIDEILTVIPSGFLNSPFPAIPSPTPGSDANTPPLPEGTTLKDLLDWLSYILHKYFKHGGERNHARDLFR</sequence>
<comment type="subcellular location">
    <subcellularLocation>
        <location evidence="2">Secreted</location>
    </subcellularLocation>
</comment>
<accession>A0A6A6W0I7</accession>
<dbReference type="EMBL" id="ML996577">
    <property type="protein sequence ID" value="KAF2755606.1"/>
    <property type="molecule type" value="Genomic_DNA"/>
</dbReference>
<dbReference type="RefSeq" id="XP_033598057.1">
    <property type="nucleotide sequence ID" value="XM_033748396.1"/>
</dbReference>
<dbReference type="InterPro" id="IPR005103">
    <property type="entry name" value="AA9_LPMO"/>
</dbReference>
<proteinExistence type="predicted"/>
<dbReference type="Proteomes" id="UP000799437">
    <property type="component" value="Unassembled WGS sequence"/>
</dbReference>
<protein>
    <recommendedName>
        <fullName evidence="6">Auxiliary Activity family 9 catalytic domain-containing protein</fullName>
    </recommendedName>
</protein>
<dbReference type="PANTHER" id="PTHR33353:SF34">
    <property type="entry name" value="ENDO-BETA-1,4-GLUCANASE D"/>
    <property type="match status" value="1"/>
</dbReference>
<dbReference type="CDD" id="cd21175">
    <property type="entry name" value="LPMO_AA9"/>
    <property type="match status" value="1"/>
</dbReference>
<dbReference type="InterPro" id="IPR049892">
    <property type="entry name" value="AA9"/>
</dbReference>
<dbReference type="OrthoDB" id="4849160at2759"/>
<dbReference type="PANTHER" id="PTHR33353">
    <property type="entry name" value="PUTATIVE (AFU_ORTHOLOGUE AFUA_1G12560)-RELATED"/>
    <property type="match status" value="1"/>
</dbReference>
<evidence type="ECO:0000256" key="1">
    <source>
        <dbReference type="ARBA" id="ARBA00001973"/>
    </source>
</evidence>
<evidence type="ECO:0000256" key="5">
    <source>
        <dbReference type="SAM" id="SignalP"/>
    </source>
</evidence>
<keyword evidence="8" id="KW-1185">Reference proteome</keyword>
<evidence type="ECO:0000256" key="2">
    <source>
        <dbReference type="ARBA" id="ARBA00004613"/>
    </source>
</evidence>
<keyword evidence="4" id="KW-1015">Disulfide bond</keyword>
<dbReference type="AlphaFoldDB" id="A0A6A6W0I7"/>
<keyword evidence="5" id="KW-0732">Signal</keyword>
<feature type="signal peptide" evidence="5">
    <location>
        <begin position="1"/>
        <end position="19"/>
    </location>
</feature>
<evidence type="ECO:0000313" key="7">
    <source>
        <dbReference type="EMBL" id="KAF2755606.1"/>
    </source>
</evidence>
<reference evidence="7" key="1">
    <citation type="journal article" date="2020" name="Stud. Mycol.">
        <title>101 Dothideomycetes genomes: a test case for predicting lifestyles and emergence of pathogens.</title>
        <authorList>
            <person name="Haridas S."/>
            <person name="Albert R."/>
            <person name="Binder M."/>
            <person name="Bloem J."/>
            <person name="Labutti K."/>
            <person name="Salamov A."/>
            <person name="Andreopoulos B."/>
            <person name="Baker S."/>
            <person name="Barry K."/>
            <person name="Bills G."/>
            <person name="Bluhm B."/>
            <person name="Cannon C."/>
            <person name="Castanera R."/>
            <person name="Culley D."/>
            <person name="Daum C."/>
            <person name="Ezra D."/>
            <person name="Gonzalez J."/>
            <person name="Henrissat B."/>
            <person name="Kuo A."/>
            <person name="Liang C."/>
            <person name="Lipzen A."/>
            <person name="Lutzoni F."/>
            <person name="Magnuson J."/>
            <person name="Mondo S."/>
            <person name="Nolan M."/>
            <person name="Ohm R."/>
            <person name="Pangilinan J."/>
            <person name="Park H.-J."/>
            <person name="Ramirez L."/>
            <person name="Alfaro M."/>
            <person name="Sun H."/>
            <person name="Tritt A."/>
            <person name="Yoshinaga Y."/>
            <person name="Zwiers L.-H."/>
            <person name="Turgeon B."/>
            <person name="Goodwin S."/>
            <person name="Spatafora J."/>
            <person name="Crous P."/>
            <person name="Grigoriev I."/>
        </authorList>
    </citation>
    <scope>NUCLEOTIDE SEQUENCE</scope>
    <source>
        <strain evidence="7">CBS 121739</strain>
    </source>
</reference>
<dbReference type="GO" id="GO:0005576">
    <property type="term" value="C:extracellular region"/>
    <property type="evidence" value="ECO:0007669"/>
    <property type="project" value="UniProtKB-SubCell"/>
</dbReference>
<organism evidence="7 8">
    <name type="scientific">Pseudovirgaria hyperparasitica</name>
    <dbReference type="NCBI Taxonomy" id="470096"/>
    <lineage>
        <taxon>Eukaryota</taxon>
        <taxon>Fungi</taxon>
        <taxon>Dikarya</taxon>
        <taxon>Ascomycota</taxon>
        <taxon>Pezizomycotina</taxon>
        <taxon>Dothideomycetes</taxon>
        <taxon>Dothideomycetes incertae sedis</taxon>
        <taxon>Acrospermales</taxon>
        <taxon>Acrospermaceae</taxon>
        <taxon>Pseudovirgaria</taxon>
    </lineage>
</organism>
<keyword evidence="3" id="KW-0964">Secreted</keyword>
<dbReference type="Gene3D" id="2.70.50.70">
    <property type="match status" value="1"/>
</dbReference>
<feature type="domain" description="Auxiliary Activity family 9 catalytic" evidence="6">
    <location>
        <begin position="20"/>
        <end position="233"/>
    </location>
</feature>
<dbReference type="GeneID" id="54489450"/>